<keyword evidence="9" id="KW-0175">Coiled coil</keyword>
<dbReference type="PROSITE" id="PS50125">
    <property type="entry name" value="GUANYLATE_CYCLASE_2"/>
    <property type="match status" value="1"/>
</dbReference>
<dbReference type="FunCoup" id="H3BCR9">
    <property type="interactions" value="176"/>
</dbReference>
<dbReference type="SUPFAM" id="SSF111126">
    <property type="entry name" value="Ligand-binding domain in the NO signalling and Golgi transport"/>
    <property type="match status" value="1"/>
</dbReference>
<dbReference type="EMBL" id="AFYH01044372">
    <property type="status" value="NOT_ANNOTATED_CDS"/>
    <property type="molecule type" value="Genomic_DNA"/>
</dbReference>
<evidence type="ECO:0000256" key="1">
    <source>
        <dbReference type="ARBA" id="ARBA00004496"/>
    </source>
</evidence>
<evidence type="ECO:0000256" key="5">
    <source>
        <dbReference type="ARBA" id="ARBA00023134"/>
    </source>
</evidence>
<dbReference type="EC" id="4.6.1.2" evidence="2"/>
<evidence type="ECO:0000259" key="10">
    <source>
        <dbReference type="PROSITE" id="PS50125"/>
    </source>
</evidence>
<evidence type="ECO:0000256" key="3">
    <source>
        <dbReference type="ARBA" id="ARBA00022490"/>
    </source>
</evidence>
<dbReference type="GO" id="GO:0008074">
    <property type="term" value="C:guanylate cyclase complex, soluble"/>
    <property type="evidence" value="ECO:0007669"/>
    <property type="project" value="TreeGrafter"/>
</dbReference>
<dbReference type="Pfam" id="PF07701">
    <property type="entry name" value="HNOBA"/>
    <property type="match status" value="1"/>
</dbReference>
<evidence type="ECO:0000256" key="4">
    <source>
        <dbReference type="ARBA" id="ARBA00022741"/>
    </source>
</evidence>
<dbReference type="GeneTree" id="ENSGT00940000165430"/>
<dbReference type="Gene3D" id="3.30.450.260">
    <property type="entry name" value="Haem NO binding associated domain"/>
    <property type="match status" value="1"/>
</dbReference>
<dbReference type="OMA" id="RDEITMQ"/>
<dbReference type="InterPro" id="IPR011644">
    <property type="entry name" value="Heme_NO-bd"/>
</dbReference>
<feature type="domain" description="Guanylate cyclase" evidence="10">
    <location>
        <begin position="465"/>
        <end position="593"/>
    </location>
</feature>
<sequence>YGFINTCLKSLVTEKFGEEIWEALRTQAGAQDTFMTFEVYKDDITMRLVEEACRLLDVTPDVVLRQFGEYFFEFCKRSGYDHMLRTLGGNLYEFIENLDALHNYLSLSYQEMNAPSFRVEKNEDGSMYLHYYSDRKGLCHIVPGIIGAVAIDFFNSEISMEIVNQMEEEERTGKKEHVVFLVIEKPAFSYKRRTNSQRQSEQQLKKEDLEKAMNKIRDRTGHVSVCPSKKNHWETVRGIVQLGKGKLLRGFEAVYPETMWIDIKTFCNAFPFHIVFDEELRVKQAGVTIQKIVPGLQTMGIELDQYFIIVHPEVTFTILSVRKFINSHFVLRTKKVMMPESWKHRPMLELRGQMLWMESLRCMLYLCSPLLRSLQELEERHMHISDIAPHDVTRDLILLNQQRLAEMELSNQLERKKEELRILSKHLEEEKKKTEALLYAMLPKHVANQLKEGKRVEAGEFKECTILFSDVVTFTNICAQCEPIQIVFMLNSMYLRFDRLTTVHDVYKVETIGDAYMVVGGVPVPVLTHAERVANFALGMIIAVKEVKNPVTGNPIQIRVGLHRGPVLAGVVGEKMPRYCLFGDTVNTASRMESHGVPNKIHLSPSAYQALADKDFEMIGRGEIEVKGKGKMFTYFLIRNLTATENEIMGRPTRESD</sequence>
<evidence type="ECO:0000256" key="6">
    <source>
        <dbReference type="ARBA" id="ARBA00023239"/>
    </source>
</evidence>
<dbReference type="HOGENOM" id="CLU_011614_4_0_1"/>
<dbReference type="Gene3D" id="3.90.1520.10">
    <property type="entry name" value="H-NOX domain"/>
    <property type="match status" value="1"/>
</dbReference>
<dbReference type="EMBL" id="AFYH01044371">
    <property type="status" value="NOT_ANNOTATED_CDS"/>
    <property type="molecule type" value="Genomic_DNA"/>
</dbReference>
<dbReference type="FunFam" id="3.90.1520.10:FF:000006">
    <property type="entry name" value="guanylate cyclase soluble subunit beta-2-like"/>
    <property type="match status" value="1"/>
</dbReference>
<keyword evidence="3" id="KW-0963">Cytoplasm</keyword>
<dbReference type="SMART" id="SM00044">
    <property type="entry name" value="CYCc"/>
    <property type="match status" value="1"/>
</dbReference>
<dbReference type="PANTHER" id="PTHR45655:SF15">
    <property type="entry name" value="GUANYLATE CYCLASE"/>
    <property type="match status" value="1"/>
</dbReference>
<evidence type="ECO:0000256" key="7">
    <source>
        <dbReference type="ARBA" id="ARBA00023293"/>
    </source>
</evidence>
<dbReference type="InterPro" id="IPR024096">
    <property type="entry name" value="NO_sig/Golgi_transp_ligand-bd"/>
</dbReference>
<comment type="similarity">
    <text evidence="8">Belongs to the adenylyl cyclase class-4/guanylyl cyclase family.</text>
</comment>
<dbReference type="GO" id="GO:0070482">
    <property type="term" value="P:response to oxygen levels"/>
    <property type="evidence" value="ECO:0007669"/>
    <property type="project" value="TreeGrafter"/>
</dbReference>
<dbReference type="InterPro" id="IPR038158">
    <property type="entry name" value="H-NOX_domain_sf"/>
</dbReference>
<dbReference type="FunFam" id="3.30.450.260:FF:000002">
    <property type="entry name" value="guanylate cyclase soluble subunit alpha-2"/>
    <property type="match status" value="1"/>
</dbReference>
<reference evidence="12" key="1">
    <citation type="submission" date="2011-08" db="EMBL/GenBank/DDBJ databases">
        <title>The draft genome of Latimeria chalumnae.</title>
        <authorList>
            <person name="Di Palma F."/>
            <person name="Alfoldi J."/>
            <person name="Johnson J."/>
            <person name="Berlin A."/>
            <person name="Gnerre S."/>
            <person name="Jaffe D."/>
            <person name="MacCallum I."/>
            <person name="Young S."/>
            <person name="Walker B.J."/>
            <person name="Lander E."/>
            <person name="Lindblad-Toh K."/>
        </authorList>
    </citation>
    <scope>NUCLEOTIDE SEQUENCE [LARGE SCALE GENOMIC DNA]</scope>
    <source>
        <strain evidence="12">Wild caught</strain>
    </source>
</reference>
<evidence type="ECO:0000256" key="2">
    <source>
        <dbReference type="ARBA" id="ARBA00012202"/>
    </source>
</evidence>
<dbReference type="Gene3D" id="6.10.250.780">
    <property type="match status" value="1"/>
</dbReference>
<dbReference type="FunFam" id="3.30.70.1230:FF:000007">
    <property type="entry name" value="Guanylate cyclase soluble subunit alpha-3"/>
    <property type="match status" value="1"/>
</dbReference>
<dbReference type="GO" id="GO:0005525">
    <property type="term" value="F:GTP binding"/>
    <property type="evidence" value="ECO:0007669"/>
    <property type="project" value="UniProtKB-KW"/>
</dbReference>
<dbReference type="EMBL" id="AFYH01044369">
    <property type="status" value="NOT_ANNOTATED_CDS"/>
    <property type="molecule type" value="Genomic_DNA"/>
</dbReference>
<comment type="subcellular location">
    <subcellularLocation>
        <location evidence="1">Cytoplasm</location>
    </subcellularLocation>
</comment>
<keyword evidence="12" id="KW-1185">Reference proteome</keyword>
<evidence type="ECO:0000256" key="8">
    <source>
        <dbReference type="RuleBase" id="RU000405"/>
    </source>
</evidence>
<dbReference type="Proteomes" id="UP000008672">
    <property type="component" value="Unassembled WGS sequence"/>
</dbReference>
<dbReference type="AlphaFoldDB" id="H3BCR9"/>
<dbReference type="eggNOG" id="KOG4171">
    <property type="taxonomic scope" value="Eukaryota"/>
</dbReference>
<proteinExistence type="inferred from homology"/>
<dbReference type="InterPro" id="IPR042463">
    <property type="entry name" value="HNOB_dom_associated_sf"/>
</dbReference>
<keyword evidence="6 8" id="KW-0456">Lyase</keyword>
<evidence type="ECO:0000256" key="9">
    <source>
        <dbReference type="SAM" id="Coils"/>
    </source>
</evidence>
<dbReference type="InterPro" id="IPR018297">
    <property type="entry name" value="A/G_cyclase_CS"/>
</dbReference>
<protein>
    <recommendedName>
        <fullName evidence="2">guanylate cyclase</fullName>
        <ecNumber evidence="2">4.6.1.2</ecNumber>
    </recommendedName>
</protein>
<dbReference type="EMBL" id="AFYH01044370">
    <property type="status" value="NOT_ANNOTATED_CDS"/>
    <property type="molecule type" value="Genomic_DNA"/>
</dbReference>
<accession>H3BCR9</accession>
<dbReference type="PANTHER" id="PTHR45655">
    <property type="entry name" value="GUANYLATE CYCLASE SOLUBLE SUBUNIT BETA-2"/>
    <property type="match status" value="1"/>
</dbReference>
<dbReference type="PROSITE" id="PS00452">
    <property type="entry name" value="GUANYLATE_CYCLASE_1"/>
    <property type="match status" value="1"/>
</dbReference>
<dbReference type="InterPro" id="IPR029787">
    <property type="entry name" value="Nucleotide_cyclase"/>
</dbReference>
<name>H3BCR9_LATCH</name>
<dbReference type="InterPro" id="IPR001054">
    <property type="entry name" value="A/G_cyclase"/>
</dbReference>
<dbReference type="Pfam" id="PF00211">
    <property type="entry name" value="Guanylate_cyc"/>
    <property type="match status" value="1"/>
</dbReference>
<reference evidence="11" key="3">
    <citation type="submission" date="2025-09" db="UniProtKB">
        <authorList>
            <consortium name="Ensembl"/>
        </authorList>
    </citation>
    <scope>IDENTIFICATION</scope>
</reference>
<dbReference type="Ensembl" id="ENSLACT00000019828.1">
    <property type="protein sequence ID" value="ENSLACP00000019690.1"/>
    <property type="gene ID" value="ENSLACG00000017312.1"/>
</dbReference>
<organism evidence="11 12">
    <name type="scientific">Latimeria chalumnae</name>
    <name type="common">Coelacanth</name>
    <dbReference type="NCBI Taxonomy" id="7897"/>
    <lineage>
        <taxon>Eukaryota</taxon>
        <taxon>Metazoa</taxon>
        <taxon>Chordata</taxon>
        <taxon>Craniata</taxon>
        <taxon>Vertebrata</taxon>
        <taxon>Euteleostomi</taxon>
        <taxon>Coelacanthiformes</taxon>
        <taxon>Coelacanthidae</taxon>
        <taxon>Latimeria</taxon>
    </lineage>
</organism>
<dbReference type="Gene3D" id="3.30.70.1230">
    <property type="entry name" value="Nucleotide cyclase"/>
    <property type="match status" value="1"/>
</dbReference>
<keyword evidence="7" id="KW-0141">cGMP biosynthesis</keyword>
<keyword evidence="5" id="KW-0342">GTP-binding</keyword>
<evidence type="ECO:0000313" key="12">
    <source>
        <dbReference type="Proteomes" id="UP000008672"/>
    </source>
</evidence>
<dbReference type="Pfam" id="PF07700">
    <property type="entry name" value="HNOB"/>
    <property type="match status" value="1"/>
</dbReference>
<dbReference type="CDD" id="cd07302">
    <property type="entry name" value="CHD"/>
    <property type="match status" value="1"/>
</dbReference>
<keyword evidence="4" id="KW-0547">Nucleotide-binding</keyword>
<dbReference type="GO" id="GO:0004383">
    <property type="term" value="F:guanylate cyclase activity"/>
    <property type="evidence" value="ECO:0007669"/>
    <property type="project" value="UniProtKB-EC"/>
</dbReference>
<dbReference type="SUPFAM" id="SSF55073">
    <property type="entry name" value="Nucleotide cyclase"/>
    <property type="match status" value="1"/>
</dbReference>
<dbReference type="GO" id="GO:0019934">
    <property type="term" value="P:cGMP-mediated signaling"/>
    <property type="evidence" value="ECO:0007669"/>
    <property type="project" value="TreeGrafter"/>
</dbReference>
<feature type="coiled-coil region" evidence="9">
    <location>
        <begin position="399"/>
        <end position="437"/>
    </location>
</feature>
<reference evidence="11" key="2">
    <citation type="submission" date="2025-08" db="UniProtKB">
        <authorList>
            <consortium name="Ensembl"/>
        </authorList>
    </citation>
    <scope>IDENTIFICATION</scope>
</reference>
<evidence type="ECO:0000313" key="11">
    <source>
        <dbReference type="Ensembl" id="ENSLACP00000019690.1"/>
    </source>
</evidence>
<dbReference type="STRING" id="7897.ENSLACP00000019690"/>
<dbReference type="InterPro" id="IPR011645">
    <property type="entry name" value="HNOB_dom_associated"/>
</dbReference>
<dbReference type="InParanoid" id="H3BCR9"/>
<dbReference type="GO" id="GO:0020037">
    <property type="term" value="F:heme binding"/>
    <property type="evidence" value="ECO:0007669"/>
    <property type="project" value="InterPro"/>
</dbReference>
<gene>
    <name evidence="11" type="primary">LOC102349899</name>
</gene>